<sequence>MMTILRRLDAWLAKTLFHPPIILACQLTRQTQHAMHRALWFLVACHLTYYSQGGSWGLLAFVWFYTIWMFVWAAAFADHPSFSFGVFRFVIWLGFGMEALGTIGTGEIRAIQIREVMILFAEYAATIRSIPPRRPREKRTSAREAFNGQ</sequence>
<name>A0ABV7NKT4_9SPHN</name>
<feature type="transmembrane region" description="Helical" evidence="1">
    <location>
        <begin position="89"/>
        <end position="108"/>
    </location>
</feature>
<gene>
    <name evidence="2" type="ORF">ACFOKF_16370</name>
</gene>
<keyword evidence="1" id="KW-1133">Transmembrane helix</keyword>
<keyword evidence="1" id="KW-0812">Transmembrane</keyword>
<evidence type="ECO:0000313" key="2">
    <source>
        <dbReference type="EMBL" id="MFC3442751.1"/>
    </source>
</evidence>
<keyword evidence="3" id="KW-1185">Reference proteome</keyword>
<dbReference type="Proteomes" id="UP001595681">
    <property type="component" value="Unassembled WGS sequence"/>
</dbReference>
<proteinExistence type="predicted"/>
<dbReference type="PROSITE" id="PS51257">
    <property type="entry name" value="PROKAR_LIPOPROTEIN"/>
    <property type="match status" value="1"/>
</dbReference>
<protein>
    <submittedName>
        <fullName evidence="2">Uncharacterized protein</fullName>
    </submittedName>
</protein>
<feature type="transmembrane region" description="Helical" evidence="1">
    <location>
        <begin position="58"/>
        <end position="77"/>
    </location>
</feature>
<dbReference type="RefSeq" id="WP_380796981.1">
    <property type="nucleotide sequence ID" value="NZ_JBHRVU010000004.1"/>
</dbReference>
<evidence type="ECO:0000256" key="1">
    <source>
        <dbReference type="SAM" id="Phobius"/>
    </source>
</evidence>
<dbReference type="EMBL" id="JBHRVU010000004">
    <property type="protein sequence ID" value="MFC3442751.1"/>
    <property type="molecule type" value="Genomic_DNA"/>
</dbReference>
<evidence type="ECO:0000313" key="3">
    <source>
        <dbReference type="Proteomes" id="UP001595681"/>
    </source>
</evidence>
<keyword evidence="1" id="KW-0472">Membrane</keyword>
<organism evidence="2 3">
    <name type="scientific">Sphingobium rhizovicinum</name>
    <dbReference type="NCBI Taxonomy" id="432308"/>
    <lineage>
        <taxon>Bacteria</taxon>
        <taxon>Pseudomonadati</taxon>
        <taxon>Pseudomonadota</taxon>
        <taxon>Alphaproteobacteria</taxon>
        <taxon>Sphingomonadales</taxon>
        <taxon>Sphingomonadaceae</taxon>
        <taxon>Sphingobium</taxon>
    </lineage>
</organism>
<reference evidence="3" key="1">
    <citation type="journal article" date="2019" name="Int. J. Syst. Evol. Microbiol.">
        <title>The Global Catalogue of Microorganisms (GCM) 10K type strain sequencing project: providing services to taxonomists for standard genome sequencing and annotation.</title>
        <authorList>
            <consortium name="The Broad Institute Genomics Platform"/>
            <consortium name="The Broad Institute Genome Sequencing Center for Infectious Disease"/>
            <person name="Wu L."/>
            <person name="Ma J."/>
        </authorList>
    </citation>
    <scope>NUCLEOTIDE SEQUENCE [LARGE SCALE GENOMIC DNA]</scope>
    <source>
        <strain evidence="3">CCM 7491</strain>
    </source>
</reference>
<accession>A0ABV7NKT4</accession>
<comment type="caution">
    <text evidence="2">The sequence shown here is derived from an EMBL/GenBank/DDBJ whole genome shotgun (WGS) entry which is preliminary data.</text>
</comment>